<evidence type="ECO:0000256" key="1">
    <source>
        <dbReference type="SAM" id="MobiDB-lite"/>
    </source>
</evidence>
<evidence type="ECO:0000313" key="2">
    <source>
        <dbReference type="EMBL" id="EAU75633.2"/>
    </source>
</evidence>
<accession>A0NGY4</accession>
<keyword evidence="4" id="KW-1185">Reference proteome</keyword>
<dbReference type="PaxDb" id="7165-AGAP001750-PA"/>
<dbReference type="AlphaFoldDB" id="A0NGY4"/>
<dbReference type="HOGENOM" id="CLU_1972304_0_0_1"/>
<dbReference type="Proteomes" id="UP000007062">
    <property type="component" value="Chromosome 2R"/>
</dbReference>
<evidence type="ECO:0000313" key="4">
    <source>
        <dbReference type="Proteomes" id="UP000007062"/>
    </source>
</evidence>
<dbReference type="EMBL" id="AAAB01008987">
    <property type="protein sequence ID" value="EAU75633.2"/>
    <property type="molecule type" value="Genomic_DNA"/>
</dbReference>
<organism evidence="2">
    <name type="scientific">Anopheles gambiae</name>
    <name type="common">African malaria mosquito</name>
    <dbReference type="NCBI Taxonomy" id="7165"/>
    <lineage>
        <taxon>Eukaryota</taxon>
        <taxon>Metazoa</taxon>
        <taxon>Ecdysozoa</taxon>
        <taxon>Arthropoda</taxon>
        <taxon>Hexapoda</taxon>
        <taxon>Insecta</taxon>
        <taxon>Pterygota</taxon>
        <taxon>Neoptera</taxon>
        <taxon>Endopterygota</taxon>
        <taxon>Diptera</taxon>
        <taxon>Nematocera</taxon>
        <taxon>Culicoidea</taxon>
        <taxon>Culicidae</taxon>
        <taxon>Anophelinae</taxon>
        <taxon>Anopheles</taxon>
    </lineage>
</organism>
<reference evidence="2" key="4">
    <citation type="journal article" date="2007" name="Genome Biol.">
        <title>Update of the Anopheles gambiae PEST genome assembly.</title>
        <authorList>
            <person name="Sharakhova M.V."/>
            <person name="Hammond M.P."/>
            <person name="Lobo N.F."/>
            <person name="Krzywinski J."/>
            <person name="Unger M.F."/>
            <person name="Hillenmeyer M.E."/>
            <person name="Bruggner R.V."/>
            <person name="Birney E."/>
            <person name="Collins F.H."/>
        </authorList>
    </citation>
    <scope>NUCLEOTIDE SEQUENCE</scope>
    <source>
        <strain evidence="2">PEST</strain>
    </source>
</reference>
<evidence type="ECO:0000313" key="3">
    <source>
        <dbReference type="EnsemblMetazoa" id="AGAP001750-PA"/>
    </source>
</evidence>
<name>A0NGY4_ANOGA</name>
<protein>
    <submittedName>
        <fullName evidence="2">AGAP001750-PA</fullName>
    </submittedName>
</protein>
<reference evidence="2 3" key="3">
    <citation type="journal article" date="2004" name="Trends Parasitol.">
        <title>The Anopheles gambiae genome: an update.</title>
        <authorList>
            <person name="Mongin E."/>
            <person name="Louis C."/>
            <person name="Holt R.A."/>
            <person name="Birney E."/>
            <person name="Collins F.H."/>
        </authorList>
    </citation>
    <scope>NUCLEOTIDE SEQUENCE</scope>
    <source>
        <strain evidence="2 3">PEST</strain>
    </source>
</reference>
<dbReference type="VEuPathDB" id="VectorBase:AGAP001750"/>
<reference evidence="2" key="2">
    <citation type="submission" date="2002-03" db="EMBL/GenBank/DDBJ databases">
        <authorList>
            <consortium name="The Anopheles Genome Sequencing Consortium"/>
        </authorList>
    </citation>
    <scope>NUCLEOTIDE SEQUENCE</scope>
    <source>
        <strain evidence="2">PEST</strain>
    </source>
</reference>
<gene>
    <name evidence="2" type="ORF">AgaP_AGAP001750</name>
</gene>
<dbReference type="EnsemblMetazoa" id="AGAP001750-RA">
    <property type="protein sequence ID" value="AGAP001750-PA"/>
    <property type="gene ID" value="AGAP001750"/>
</dbReference>
<sequence>MGERDTMGRHNGRFMCGFVWCVIINFARSVEWRDICRRRSSHRENIMTAHRRDPPLQNKSEEMITIPSRELPVRHKQVSARRKSAHTSTVRVQGNSKQLLLIQHLQDTHTHPGAHTLACQPRKPFSR</sequence>
<feature type="region of interest" description="Disordered" evidence="1">
    <location>
        <begin position="70"/>
        <end position="93"/>
    </location>
</feature>
<feature type="compositionally biased region" description="Basic residues" evidence="1">
    <location>
        <begin position="74"/>
        <end position="85"/>
    </location>
</feature>
<reference evidence="2" key="5">
    <citation type="submission" date="2011-05" db="EMBL/GenBank/DDBJ databases">
        <authorList>
            <consortium name="VectorBase"/>
        </authorList>
    </citation>
    <scope>NUCLEOTIDE SEQUENCE</scope>
    <source>
        <strain evidence="2">PEST</strain>
    </source>
</reference>
<reference evidence="3" key="6">
    <citation type="submission" date="2021-01" db="UniProtKB">
        <authorList>
            <consortium name="EnsemblMetazoa"/>
        </authorList>
    </citation>
    <scope>IDENTIFICATION</scope>
    <source>
        <strain evidence="3">PEST</strain>
    </source>
</reference>
<reference evidence="2 4" key="1">
    <citation type="journal article" date="2002" name="Science">
        <title>The genome sequence of the malaria mosquito Anopheles gambiae.</title>
        <authorList>
            <person name="Holt R.A."/>
            <person name="Subramanian G.M."/>
            <person name="Halpern A."/>
            <person name="Sutton G.G."/>
            <person name="Charlab R."/>
            <person name="Nusskern D.R."/>
            <person name="Wincker P."/>
            <person name="Clark A.G."/>
            <person name="Ribeiro J.M."/>
            <person name="Wides R."/>
            <person name="Salzberg S.L."/>
            <person name="Loftus B."/>
            <person name="Yandell M."/>
            <person name="Majoros W.H."/>
            <person name="Rusch D.B."/>
            <person name="Lai Z."/>
            <person name="Kraft C.L."/>
            <person name="Abril J.F."/>
            <person name="Anthouard V."/>
            <person name="Arensburger P."/>
            <person name="Atkinson P.W."/>
            <person name="Baden H."/>
            <person name="de Berardinis V."/>
            <person name="Baldwin D."/>
            <person name="Benes V."/>
            <person name="Biedler J."/>
            <person name="Blass C."/>
            <person name="Bolanos R."/>
            <person name="Boscus D."/>
            <person name="Barnstead M."/>
            <person name="Cai S."/>
            <person name="Center A."/>
            <person name="Chaturverdi K."/>
            <person name="Christophides G.K."/>
            <person name="Chrystal M.A."/>
            <person name="Clamp M."/>
            <person name="Cravchik A."/>
            <person name="Curwen V."/>
            <person name="Dana A."/>
            <person name="Delcher A."/>
            <person name="Dew I."/>
            <person name="Evans C.A."/>
            <person name="Flanigan M."/>
            <person name="Grundschober-Freimoser A."/>
            <person name="Friedli L."/>
            <person name="Gu Z."/>
            <person name="Guan P."/>
            <person name="Guigo R."/>
            <person name="Hillenmeyer M.E."/>
            <person name="Hladun S.L."/>
            <person name="Hogan J.R."/>
            <person name="Hong Y.S."/>
            <person name="Hoover J."/>
            <person name="Jaillon O."/>
            <person name="Ke Z."/>
            <person name="Kodira C."/>
            <person name="Kokoza E."/>
            <person name="Koutsos A."/>
            <person name="Letunic I."/>
            <person name="Levitsky A."/>
            <person name="Liang Y."/>
            <person name="Lin J.J."/>
            <person name="Lobo N.F."/>
            <person name="Lopez J.R."/>
            <person name="Malek J.A."/>
            <person name="McIntosh T.C."/>
            <person name="Meister S."/>
            <person name="Miller J."/>
            <person name="Mobarry C."/>
            <person name="Mongin E."/>
            <person name="Murphy S.D."/>
            <person name="O'Brochta D.A."/>
            <person name="Pfannkoch C."/>
            <person name="Qi R."/>
            <person name="Regier M.A."/>
            <person name="Remington K."/>
            <person name="Shao H."/>
            <person name="Sharakhova M.V."/>
            <person name="Sitter C.D."/>
            <person name="Shetty J."/>
            <person name="Smith T.J."/>
            <person name="Strong R."/>
            <person name="Sun J."/>
            <person name="Thomasova D."/>
            <person name="Ton L.Q."/>
            <person name="Topalis P."/>
            <person name="Tu Z."/>
            <person name="Unger M.F."/>
            <person name="Walenz B."/>
            <person name="Wang A."/>
            <person name="Wang J."/>
            <person name="Wang M."/>
            <person name="Wang X."/>
            <person name="Woodford K.J."/>
            <person name="Wortman J.R."/>
            <person name="Wu M."/>
            <person name="Yao A."/>
            <person name="Zdobnov E.M."/>
            <person name="Zhang H."/>
            <person name="Zhao Q."/>
            <person name="Zhao S."/>
            <person name="Zhu S.C."/>
            <person name="Zhimulev I."/>
            <person name="Coluzzi M."/>
            <person name="della Torre A."/>
            <person name="Roth C.W."/>
            <person name="Louis C."/>
            <person name="Kalush F."/>
            <person name="Mural R.J."/>
            <person name="Myers E.W."/>
            <person name="Adams M.D."/>
            <person name="Smith H.O."/>
            <person name="Broder S."/>
            <person name="Gardner M.J."/>
            <person name="Fraser C.M."/>
            <person name="Birney E."/>
            <person name="Bork P."/>
            <person name="Brey P.T."/>
            <person name="Venter J.C."/>
            <person name="Weissenbach J."/>
            <person name="Kafatos F.C."/>
            <person name="Collins F.H."/>
            <person name="Hoffman S.L."/>
        </authorList>
    </citation>
    <scope>NUCLEOTIDE SEQUENCE [LARGE SCALE GENOMIC DNA]</scope>
    <source>
        <strain evidence="2 4">PEST</strain>
    </source>
</reference>
<proteinExistence type="predicted"/>